<dbReference type="VEuPathDB" id="FungiDB:P168DRAFT_244312"/>
<dbReference type="InterPro" id="IPR036188">
    <property type="entry name" value="FAD/NAD-bd_sf"/>
</dbReference>
<keyword evidence="1" id="KW-0732">Signal</keyword>
<dbReference type="Gene3D" id="3.50.50.60">
    <property type="entry name" value="FAD/NAD(P)-binding domain"/>
    <property type="match status" value="1"/>
</dbReference>
<evidence type="ECO:0000313" key="3">
    <source>
        <dbReference type="Proteomes" id="UP000234254"/>
    </source>
</evidence>
<dbReference type="EMBL" id="MSFM01000015">
    <property type="protein sequence ID" value="PKY00204.1"/>
    <property type="molecule type" value="Genomic_DNA"/>
</dbReference>
<feature type="signal peptide" evidence="1">
    <location>
        <begin position="1"/>
        <end position="24"/>
    </location>
</feature>
<dbReference type="AlphaFoldDB" id="A0A2I1CRF3"/>
<gene>
    <name evidence="2" type="ORF">P168DRAFT_244312</name>
</gene>
<reference evidence="2" key="1">
    <citation type="submission" date="2016-12" db="EMBL/GenBank/DDBJ databases">
        <title>The genomes of Aspergillus section Nigri reveals drivers in fungal speciation.</title>
        <authorList>
            <consortium name="DOE Joint Genome Institute"/>
            <person name="Vesth T.C."/>
            <person name="Nybo J."/>
            <person name="Theobald S."/>
            <person name="Brandl J."/>
            <person name="Frisvad J.C."/>
            <person name="Nielsen K.F."/>
            <person name="Lyhne E.K."/>
            <person name="Kogle M.E."/>
            <person name="Kuo A."/>
            <person name="Riley R."/>
            <person name="Clum A."/>
            <person name="Nolan M."/>
            <person name="Lipzen A."/>
            <person name="Salamov A."/>
            <person name="Henrissat B."/>
            <person name="Wiebenga A."/>
            <person name="De vries R.P."/>
            <person name="Grigoriev I.V."/>
            <person name="Mortensen U.H."/>
            <person name="Andersen M.R."/>
            <person name="Baker S.E."/>
        </authorList>
    </citation>
    <scope>NUCLEOTIDE SEQUENCE</scope>
    <source>
        <strain evidence="2">IBT 28561</strain>
    </source>
</reference>
<protein>
    <submittedName>
        <fullName evidence="2">FAD/NAD(P)-binding domain-containing protein</fullName>
    </submittedName>
</protein>
<dbReference type="Proteomes" id="UP000234254">
    <property type="component" value="Unassembled WGS sequence"/>
</dbReference>
<dbReference type="Gene3D" id="3.30.70.1990">
    <property type="match status" value="1"/>
</dbReference>
<dbReference type="Pfam" id="PF13450">
    <property type="entry name" value="NAD_binding_8"/>
    <property type="match status" value="1"/>
</dbReference>
<dbReference type="OrthoDB" id="68575at2759"/>
<dbReference type="SUPFAM" id="SSF51905">
    <property type="entry name" value="FAD/NAD(P)-binding domain"/>
    <property type="match status" value="1"/>
</dbReference>
<name>A0A2I1CRF3_ASPC2</name>
<organism evidence="2 3">
    <name type="scientific">Aspergillus campestris (strain IBT 28561)</name>
    <dbReference type="NCBI Taxonomy" id="1392248"/>
    <lineage>
        <taxon>Eukaryota</taxon>
        <taxon>Fungi</taxon>
        <taxon>Dikarya</taxon>
        <taxon>Ascomycota</taxon>
        <taxon>Pezizomycotina</taxon>
        <taxon>Eurotiomycetes</taxon>
        <taxon>Eurotiomycetidae</taxon>
        <taxon>Eurotiales</taxon>
        <taxon>Aspergillaceae</taxon>
        <taxon>Aspergillus</taxon>
        <taxon>Aspergillus subgen. Circumdati</taxon>
    </lineage>
</organism>
<comment type="caution">
    <text evidence="2">The sequence shown here is derived from an EMBL/GenBank/DDBJ whole genome shotgun (WGS) entry which is preliminary data.</text>
</comment>
<evidence type="ECO:0000313" key="2">
    <source>
        <dbReference type="EMBL" id="PKY00204.1"/>
    </source>
</evidence>
<feature type="chain" id="PRO_5014196220" evidence="1">
    <location>
        <begin position="25"/>
        <end position="467"/>
    </location>
</feature>
<dbReference type="GeneID" id="36541447"/>
<evidence type="ECO:0000256" key="1">
    <source>
        <dbReference type="SAM" id="SignalP"/>
    </source>
</evidence>
<proteinExistence type="predicted"/>
<keyword evidence="3" id="KW-1185">Reference proteome</keyword>
<accession>A0A2I1CRF3</accession>
<sequence>MQLSTTNLVTSFILGLSVVRKVLGLSPSLHCDYDTFDTTDVVILGGGAAGTYAAVQLHRQNRTVALIEKQGRLGGQVNTFLEQERGISVEYGVSHYMNEDVTTELFDYLGIPYYHGTVPKETVTHFDFETGRLLEEQHQNDTAQAIQVYKQHLAQYPYLEDGFSLPDPVPEDLVLPFGSFATKYGIEKAVASLSVGMGSVLDIPTIYVMKHYGLGVFKNDFLFTSHKNNQEIYDTAEAVLGSSVLLSSRALAIQRTRENNVEICVKTPTGTRLLHAKYLMITLPPTLDNLRSTGLDLTREETALFSELAPIGFYVALVRIAGLQRDILPLQNAAANDTTYRVAQLPGIWDINPTAIHDLFIVEYGSDIVLPDDLVYDQLLKALDRLRDAGFITGEGRPELIRFANHSPFYPHVQGKAIHEGFYGRLNGLQGKTNTFWAGSTFHVPDSTSIWRSTRKILADLTANLST</sequence>
<dbReference type="RefSeq" id="XP_024688798.1">
    <property type="nucleotide sequence ID" value="XM_024833923.1"/>
</dbReference>
<dbReference type="Gene3D" id="1.10.405.20">
    <property type="match status" value="1"/>
</dbReference>